<reference evidence="2 3" key="1">
    <citation type="submission" date="2020-08" db="EMBL/GenBank/DDBJ databases">
        <title>Sequencing the genomes of 1000 actinobacteria strains.</title>
        <authorList>
            <person name="Klenk H.-P."/>
        </authorList>
    </citation>
    <scope>NUCLEOTIDE SEQUENCE [LARGE SCALE GENOMIC DNA]</scope>
    <source>
        <strain evidence="2 3">DSM 44598</strain>
    </source>
</reference>
<sequence>MLTAVAAVCLVLTACGADPEDTADAAAPSPEASQEISRALLFEAETTRGEAFEGRSLAETTALLWFWSDGCAECVSQAPLVVAAADRHDDIDFFGLAGRGEPDDLLEFEMTHGLDALPNIVDEHGLIWAGFGVISPPTLVFVRPDGTHSTVPGSMTEHELELAIDEELG</sequence>
<keyword evidence="3" id="KW-1185">Reference proteome</keyword>
<name>A0A840WE69_9ACTN</name>
<dbReference type="PROSITE" id="PS51352">
    <property type="entry name" value="THIOREDOXIN_2"/>
    <property type="match status" value="1"/>
</dbReference>
<evidence type="ECO:0000259" key="1">
    <source>
        <dbReference type="PROSITE" id="PS51352"/>
    </source>
</evidence>
<evidence type="ECO:0000313" key="2">
    <source>
        <dbReference type="EMBL" id="MBB5493713.1"/>
    </source>
</evidence>
<dbReference type="InterPro" id="IPR036249">
    <property type="entry name" value="Thioredoxin-like_sf"/>
</dbReference>
<gene>
    <name evidence="2" type="ORF">HNR07_004850</name>
</gene>
<dbReference type="Proteomes" id="UP000579647">
    <property type="component" value="Unassembled WGS sequence"/>
</dbReference>
<dbReference type="RefSeq" id="WP_312893961.1">
    <property type="nucleotide sequence ID" value="NZ_BAAAKM010000062.1"/>
</dbReference>
<dbReference type="InterPro" id="IPR013766">
    <property type="entry name" value="Thioredoxin_domain"/>
</dbReference>
<dbReference type="EMBL" id="JACHDO010000001">
    <property type="protein sequence ID" value="MBB5493713.1"/>
    <property type="molecule type" value="Genomic_DNA"/>
</dbReference>
<proteinExistence type="predicted"/>
<organism evidence="2 3">
    <name type="scientific">Nocardiopsis metallicus</name>
    <dbReference type="NCBI Taxonomy" id="179819"/>
    <lineage>
        <taxon>Bacteria</taxon>
        <taxon>Bacillati</taxon>
        <taxon>Actinomycetota</taxon>
        <taxon>Actinomycetes</taxon>
        <taxon>Streptosporangiales</taxon>
        <taxon>Nocardiopsidaceae</taxon>
        <taxon>Nocardiopsis</taxon>
    </lineage>
</organism>
<dbReference type="AlphaFoldDB" id="A0A840WE69"/>
<feature type="domain" description="Thioredoxin" evidence="1">
    <location>
        <begin position="33"/>
        <end position="169"/>
    </location>
</feature>
<accession>A0A840WE69</accession>
<evidence type="ECO:0000313" key="3">
    <source>
        <dbReference type="Proteomes" id="UP000579647"/>
    </source>
</evidence>
<protein>
    <recommendedName>
        <fullName evidence="1">Thioredoxin domain-containing protein</fullName>
    </recommendedName>
</protein>
<dbReference type="Gene3D" id="3.40.30.10">
    <property type="entry name" value="Glutaredoxin"/>
    <property type="match status" value="1"/>
</dbReference>
<dbReference type="SUPFAM" id="SSF52833">
    <property type="entry name" value="Thioredoxin-like"/>
    <property type="match status" value="1"/>
</dbReference>
<comment type="caution">
    <text evidence="2">The sequence shown here is derived from an EMBL/GenBank/DDBJ whole genome shotgun (WGS) entry which is preliminary data.</text>
</comment>